<dbReference type="Gramene" id="TVU29399">
    <property type="protein sequence ID" value="TVU29399"/>
    <property type="gene ID" value="EJB05_20963"/>
</dbReference>
<sequence>MGDHSDSDSSPKSASSSSSSTSARRRSSPQRARAHSDESGSSDGVLVELPAQEARSTGADADGGVLVNMPADDATSGETFEDAPDDLAATGSRSARSLDESMAVIDYPEVSSVDAEYRKYKEEREVFEREAVALRRMLQEMVGREASVSSQGEDTAELPLHSMLDDCSRLVLELHSVARSREQQIESLHARASEGEVLKEVAERSEQAAGRMLSSIDAVVGQDDVSFEGADQDTVSILERKTLSLVERHWQVLMGIQQLEQVLADVKPGFVTTGQSDHATIVGIVTEELVSCKRNEVDLLHKMNAFSEEKKALADELEEVKAARDAANAEASKAKADLEQMEHKLSTTKEKLSMAVTKGKSLVQHRDSLKQALAEKTGELESFLSESQKKSDALQEAERRVEELRLLLDEKTNEHERCLDELRETYGAWEAAKATIEQLNEANTALSSIQASVSLKDEILQRMEEVMSEATFPEYLLSLEMTDRLGWLVEQKKIADMIFSEHNKVKDILSSFDIPHSVLTAELDSQISWLVSSLNEAKDDAVRLHSESSAMLVKLAAHESKLVSMHEEIDRLTIILLEEKQEKDMLVNEHSELMTLYNAAVNKLSVVSSQNNELVKAFAEFSDVVLEDNEPLDTAKLVQQGLSNIQQRTRSCSIDDESFEKLKTLLYTLYQESTLCKIILEEDMTERSERTAELPKMTQEINVLKNEKDSLQKELERMEEKSSLLREKLSAVSSQNNELVKAFAELSDVVLEDNEPMDTAKLVQQGLSNIQQRTRSCSVDDESFEKLKTLLYTLDQESTLCKIILEEEMTDRSERTGELQKMAQEIYVLKNEKDSLQTELERVEEKSSLLREKLSMAVKKGKGLVHEREGLKKVLDEKSSEIDNLKQALDVKNSEIEKLTYIVSENKSEMENMQEVLGGKNSEIEKLRHDLDEVNSVTDNLKQVLDGKNSEIENLKRDHDEINSVTDSLKQVLEGKNYEVEKFKHALETSSLEIENLKQALADKSSEAEKIGQELDAKNMDIENLKHEIELRESAITDLREQAEHLSLQAAHLENLQADIITLDDEKVKLESMLEEAKLHWHTLADSISSLALPIDQPFQEPLDKISQIAQYIKETEVAKSSLDNELHKANEQITLNASRFSDALSTISMLEDELSKLKDYISSSNEEQRQIQLHTAAVEEELEKTNEELVINANKIEDANATIKSLQDELSLVRSNLSTLEVEKNDAQAKYETELSALNAKLTKCLEELDQTHGNLQSHSTEHHSYLEKLNMLVMDDSLLSLMTEEFGNTISSLREMGLIVKSMREQLTAKGIQTDPVMEDSEFATILSLPDYDSFVTERLVNIKSRKRNIDDMSSFAAIVEQLSNQAEYFSGFFSDLSGYINNNIMLALRALQLAGNNFARTLEEHASLKIELGNKDAQNSAREDELLSLQTELRAMSSNCIYCTQQIKNIFDDVLGLGYAIESATGSSTKGSESEGIVFVLKDEDAGDYAKVADTLLSAINTLKSESEKLFDTKGLVITSLGELKMRLKQAESAAEMASQDRQLYVDRVRVLEEDIKTLQDACNGMELKIRDYQEREGTLKARELDLMSLEHSQVRTERGVADTISKDQLEALVEKVTNLDMPTGESHLQSETATFSSPIDKLFMFIDQFIALRHEVETLKYENEGLQLNVESYAREIEQLREVSRNSDLNNRELESKNSELLEVTVSMERMIRRLGHLGGKDVLEDNNPTTTQGLLSKLEKLIIASSTEAGNAKSTIQEMGAKLQSREKAVDELSTKVKMLEDLYHAHLAQPEASKERAFEASSSAIGSDMSEIQDLGPMGKASVSSVSTAAHARTMRKGSSDHLIVNIGTESERLISSQDSDDKGRIKSLHASGMIPAQGKHIADRVDAICSLHLLLHARLAESIYARGLREPNSDESTASKARAYGVLDLLALMVAWQHLVAEAADAIAEAASAGEVVRAIHAVAALLFPVDSAAVAGTVEEPFRTQIIETVSLSDGEREAWRHAFYHGPAFPTMSKILLGNVSLKWLRKIQASARNEVYDPFFVKGPPTEVIQELIPALSQKRESNEEQRNFSLNHDDDIANPDRTTFVSRVAQLLASVPDKIRLGVNFLLELKLQLLSLSADKILLWNYAFLLWVRCYLELVAVGLLPCFPVSVLVNMVESMKDQHSIERLTEELLRQLASQHTSDEEAYWILWTLFNRSFTRLTVMRNTGDVLIFFTLPSTVRIFSPLSSTSSL</sequence>
<dbReference type="OrthoDB" id="10255522at2759"/>
<feature type="coiled-coil region" evidence="1">
    <location>
        <begin position="819"/>
        <end position="1073"/>
    </location>
</feature>
<comment type="caution">
    <text evidence="4">The sequence shown here is derived from an EMBL/GenBank/DDBJ whole genome shotgun (WGS) entry which is preliminary data.</text>
</comment>
<accession>A0A5J9UZW0</accession>
<feature type="region of interest" description="Disordered" evidence="2">
    <location>
        <begin position="1"/>
        <end position="94"/>
    </location>
</feature>
<feature type="coiled-coil region" evidence="1">
    <location>
        <begin position="694"/>
        <end position="735"/>
    </location>
</feature>
<evidence type="ECO:0000259" key="3">
    <source>
        <dbReference type="Pfam" id="PF25320"/>
    </source>
</evidence>
<feature type="non-terminal residue" evidence="4">
    <location>
        <position position="1"/>
    </location>
</feature>
<dbReference type="PANTHER" id="PTHR43939:SF68">
    <property type="entry name" value="CENTROSOMAL PROTEIN OF 290 KDA-LIKE"/>
    <property type="match status" value="1"/>
</dbReference>
<dbReference type="EMBL" id="RWGY01000011">
    <property type="protein sequence ID" value="TVU29399.1"/>
    <property type="molecule type" value="Genomic_DNA"/>
</dbReference>
<dbReference type="PANTHER" id="PTHR43939">
    <property type="entry name" value="COILED-COIL DOMAIN-CONTAINING PROTEIN 158"/>
    <property type="match status" value="1"/>
</dbReference>
<feature type="coiled-coil region" evidence="1">
    <location>
        <begin position="380"/>
        <end position="421"/>
    </location>
</feature>
<feature type="domain" description="TELO2 ARM repeat" evidence="3">
    <location>
        <begin position="2162"/>
        <end position="2217"/>
    </location>
</feature>
<feature type="coiled-coil region" evidence="1">
    <location>
        <begin position="1113"/>
        <end position="1249"/>
    </location>
</feature>
<name>A0A5J9UZW0_9POAL</name>
<evidence type="ECO:0000313" key="5">
    <source>
        <dbReference type="Proteomes" id="UP000324897"/>
    </source>
</evidence>
<feature type="coiled-coil region" evidence="1">
    <location>
        <begin position="1524"/>
        <end position="1579"/>
    </location>
</feature>
<reference evidence="4 5" key="1">
    <citation type="journal article" date="2019" name="Sci. Rep.">
        <title>A high-quality genome of Eragrostis curvula grass provides insights into Poaceae evolution and supports new strategies to enhance forage quality.</title>
        <authorList>
            <person name="Carballo J."/>
            <person name="Santos B.A.C.M."/>
            <person name="Zappacosta D."/>
            <person name="Garbus I."/>
            <person name="Selva J.P."/>
            <person name="Gallo C.A."/>
            <person name="Diaz A."/>
            <person name="Albertini E."/>
            <person name="Caccamo M."/>
            <person name="Echenique V."/>
        </authorList>
    </citation>
    <scope>NUCLEOTIDE SEQUENCE [LARGE SCALE GENOMIC DNA]</scope>
    <source>
        <strain evidence="5">cv. Victoria</strain>
        <tissue evidence="4">Leaf</tissue>
    </source>
</reference>
<feature type="coiled-coil region" evidence="1">
    <location>
        <begin position="1660"/>
        <end position="1701"/>
    </location>
</feature>
<evidence type="ECO:0000256" key="1">
    <source>
        <dbReference type="SAM" id="Coils"/>
    </source>
</evidence>
<dbReference type="Proteomes" id="UP000324897">
    <property type="component" value="Chromosome 1"/>
</dbReference>
<protein>
    <recommendedName>
        <fullName evidence="3">TELO2 ARM repeat domain-containing protein</fullName>
    </recommendedName>
</protein>
<proteinExistence type="predicted"/>
<evidence type="ECO:0000256" key="2">
    <source>
        <dbReference type="SAM" id="MobiDB-lite"/>
    </source>
</evidence>
<dbReference type="InterPro" id="IPR057348">
    <property type="entry name" value="TELO2_ARM"/>
</dbReference>
<gene>
    <name evidence="4" type="ORF">EJB05_20963</name>
</gene>
<dbReference type="Pfam" id="PF25320">
    <property type="entry name" value="TELO2_ARM"/>
    <property type="match status" value="1"/>
</dbReference>
<feature type="coiled-coil region" evidence="1">
    <location>
        <begin position="110"/>
        <end position="137"/>
    </location>
</feature>
<feature type="coiled-coil region" evidence="1">
    <location>
        <begin position="303"/>
        <end position="351"/>
    </location>
</feature>
<dbReference type="Gene3D" id="1.10.287.1490">
    <property type="match status" value="2"/>
</dbReference>
<keyword evidence="5" id="KW-1185">Reference proteome</keyword>
<organism evidence="4 5">
    <name type="scientific">Eragrostis curvula</name>
    <name type="common">weeping love grass</name>
    <dbReference type="NCBI Taxonomy" id="38414"/>
    <lineage>
        <taxon>Eukaryota</taxon>
        <taxon>Viridiplantae</taxon>
        <taxon>Streptophyta</taxon>
        <taxon>Embryophyta</taxon>
        <taxon>Tracheophyta</taxon>
        <taxon>Spermatophyta</taxon>
        <taxon>Magnoliopsida</taxon>
        <taxon>Liliopsida</taxon>
        <taxon>Poales</taxon>
        <taxon>Poaceae</taxon>
        <taxon>PACMAD clade</taxon>
        <taxon>Chloridoideae</taxon>
        <taxon>Eragrostideae</taxon>
        <taxon>Eragrostidinae</taxon>
        <taxon>Eragrostis</taxon>
    </lineage>
</organism>
<evidence type="ECO:0000313" key="4">
    <source>
        <dbReference type="EMBL" id="TVU29399.1"/>
    </source>
</evidence>
<keyword evidence="1" id="KW-0175">Coiled coil</keyword>
<feature type="compositionally biased region" description="Low complexity" evidence="2">
    <location>
        <begin position="10"/>
        <end position="22"/>
    </location>
</feature>